<dbReference type="Proteomes" id="UP000266305">
    <property type="component" value="Unassembled WGS sequence"/>
</dbReference>
<reference evidence="1 2" key="1">
    <citation type="submission" date="2018-08" db="EMBL/GenBank/DDBJ databases">
        <title>Draft genome sequence of Rhodobacter sphaeroides FY.</title>
        <authorList>
            <person name="Rayyan A."/>
            <person name="Meyer T.E."/>
            <person name="Kyndt J.A."/>
        </authorList>
    </citation>
    <scope>NUCLEOTIDE SEQUENCE [LARGE SCALE GENOMIC DNA]</scope>
    <source>
        <strain evidence="1 2">FY</strain>
    </source>
</reference>
<protein>
    <submittedName>
        <fullName evidence="1">Uncharacterized protein</fullName>
    </submittedName>
</protein>
<proteinExistence type="predicted"/>
<evidence type="ECO:0000313" key="2">
    <source>
        <dbReference type="Proteomes" id="UP000266305"/>
    </source>
</evidence>
<organism evidence="1 2">
    <name type="scientific">Cereibacter sphaeroides</name>
    <name type="common">Rhodobacter sphaeroides</name>
    <dbReference type="NCBI Taxonomy" id="1063"/>
    <lineage>
        <taxon>Bacteria</taxon>
        <taxon>Pseudomonadati</taxon>
        <taxon>Pseudomonadota</taxon>
        <taxon>Alphaproteobacteria</taxon>
        <taxon>Rhodobacterales</taxon>
        <taxon>Paracoccaceae</taxon>
        <taxon>Cereibacter</taxon>
    </lineage>
</organism>
<name>A0AAX1UF63_CERSP</name>
<accession>A0AAX1UF63</accession>
<dbReference type="AlphaFoldDB" id="A0AAX1UF63"/>
<gene>
    <name evidence="1" type="ORF">D1114_21555</name>
</gene>
<sequence>MELGFYRTEGGTGWAAYEKKTGRAWRVLASEVPEILRTS</sequence>
<dbReference type="EMBL" id="QWGP01000041">
    <property type="protein sequence ID" value="RHZ91015.1"/>
    <property type="molecule type" value="Genomic_DNA"/>
</dbReference>
<comment type="caution">
    <text evidence="1">The sequence shown here is derived from an EMBL/GenBank/DDBJ whole genome shotgun (WGS) entry which is preliminary data.</text>
</comment>
<evidence type="ECO:0000313" key="1">
    <source>
        <dbReference type="EMBL" id="RHZ91015.1"/>
    </source>
</evidence>